<protein>
    <submittedName>
        <fullName evidence="2">Uncharacterized protein</fullName>
    </submittedName>
</protein>
<gene>
    <name evidence="2" type="ORF">N7463_010493</name>
</gene>
<reference evidence="2" key="2">
    <citation type="journal article" date="2023" name="IMA Fungus">
        <title>Comparative genomic study of the Penicillium genus elucidates a diverse pangenome and 15 lateral gene transfer events.</title>
        <authorList>
            <person name="Petersen C."/>
            <person name="Sorensen T."/>
            <person name="Nielsen M.R."/>
            <person name="Sondergaard T.E."/>
            <person name="Sorensen J.L."/>
            <person name="Fitzpatrick D.A."/>
            <person name="Frisvad J.C."/>
            <person name="Nielsen K.L."/>
        </authorList>
    </citation>
    <scope>NUCLEOTIDE SEQUENCE</scope>
    <source>
        <strain evidence="2">IBT 29495</strain>
    </source>
</reference>
<accession>A0A9W9XK16</accession>
<evidence type="ECO:0000313" key="2">
    <source>
        <dbReference type="EMBL" id="KAJ5494406.1"/>
    </source>
</evidence>
<feature type="region of interest" description="Disordered" evidence="1">
    <location>
        <begin position="38"/>
        <end position="72"/>
    </location>
</feature>
<comment type="caution">
    <text evidence="2">The sequence shown here is derived from an EMBL/GenBank/DDBJ whole genome shotgun (WGS) entry which is preliminary data.</text>
</comment>
<evidence type="ECO:0000313" key="3">
    <source>
        <dbReference type="Proteomes" id="UP001149954"/>
    </source>
</evidence>
<dbReference type="AlphaFoldDB" id="A0A9W9XK16"/>
<proteinExistence type="predicted"/>
<reference evidence="2" key="1">
    <citation type="submission" date="2022-12" db="EMBL/GenBank/DDBJ databases">
        <authorList>
            <person name="Petersen C."/>
        </authorList>
    </citation>
    <scope>NUCLEOTIDE SEQUENCE</scope>
    <source>
        <strain evidence="2">IBT 29495</strain>
    </source>
</reference>
<sequence>MLCREFIGPIRPRSWFHSCGSRYFGAIATKAELPYPTNKSTVLDRNDTPPWFNGDTERKLSPKNSLGTEIGNVSDPATGYRLTRLLSSEVRKLEENE</sequence>
<dbReference type="Proteomes" id="UP001149954">
    <property type="component" value="Unassembled WGS sequence"/>
</dbReference>
<evidence type="ECO:0000256" key="1">
    <source>
        <dbReference type="SAM" id="MobiDB-lite"/>
    </source>
</evidence>
<keyword evidence="3" id="KW-1185">Reference proteome</keyword>
<name>A0A9W9XK16_9EURO</name>
<organism evidence="2 3">
    <name type="scientific">Penicillium fimorum</name>
    <dbReference type="NCBI Taxonomy" id="1882269"/>
    <lineage>
        <taxon>Eukaryota</taxon>
        <taxon>Fungi</taxon>
        <taxon>Dikarya</taxon>
        <taxon>Ascomycota</taxon>
        <taxon>Pezizomycotina</taxon>
        <taxon>Eurotiomycetes</taxon>
        <taxon>Eurotiomycetidae</taxon>
        <taxon>Eurotiales</taxon>
        <taxon>Aspergillaceae</taxon>
        <taxon>Penicillium</taxon>
    </lineage>
</organism>
<dbReference type="EMBL" id="JAPWDS010000006">
    <property type="protein sequence ID" value="KAJ5494406.1"/>
    <property type="molecule type" value="Genomic_DNA"/>
</dbReference>